<protein>
    <submittedName>
        <fullName evidence="1">Uncharacterized protein</fullName>
    </submittedName>
</protein>
<keyword evidence="2" id="KW-1185">Reference proteome</keyword>
<evidence type="ECO:0000313" key="2">
    <source>
        <dbReference type="Proteomes" id="UP000183567"/>
    </source>
</evidence>
<accession>A0A1J8PSF4</accession>
<gene>
    <name evidence="1" type="ORF">AZE42_10370</name>
</gene>
<sequence length="142" mass="15694">MTILTRSLDCLDEFLASHPSGVGMGEEDTYCSTLDFQSIPDEHADSSLSQQPTPQRMRPVLGQLLEQECGPLLQESVVVSNAPLRQHSPDLLPAIPGNANYPLNALTSHRCLKGVCARCGQEFQRLYLKRKHELTCCVNTLT</sequence>
<dbReference type="EMBL" id="LVVM01004815">
    <property type="protein sequence ID" value="OJA12126.1"/>
    <property type="molecule type" value="Genomic_DNA"/>
</dbReference>
<comment type="caution">
    <text evidence="1">The sequence shown here is derived from an EMBL/GenBank/DDBJ whole genome shotgun (WGS) entry which is preliminary data.</text>
</comment>
<evidence type="ECO:0000313" key="1">
    <source>
        <dbReference type="EMBL" id="OJA12126.1"/>
    </source>
</evidence>
<name>A0A1J8PSF4_9AGAM</name>
<dbReference type="Proteomes" id="UP000183567">
    <property type="component" value="Unassembled WGS sequence"/>
</dbReference>
<organism evidence="1 2">
    <name type="scientific">Rhizopogon vesiculosus</name>
    <dbReference type="NCBI Taxonomy" id="180088"/>
    <lineage>
        <taxon>Eukaryota</taxon>
        <taxon>Fungi</taxon>
        <taxon>Dikarya</taxon>
        <taxon>Basidiomycota</taxon>
        <taxon>Agaricomycotina</taxon>
        <taxon>Agaricomycetes</taxon>
        <taxon>Agaricomycetidae</taxon>
        <taxon>Boletales</taxon>
        <taxon>Suillineae</taxon>
        <taxon>Rhizopogonaceae</taxon>
        <taxon>Rhizopogon</taxon>
    </lineage>
</organism>
<dbReference type="AlphaFoldDB" id="A0A1J8PSF4"/>
<reference evidence="1 2" key="1">
    <citation type="submission" date="2016-03" db="EMBL/GenBank/DDBJ databases">
        <title>Comparative genomics of the ectomycorrhizal sister species Rhizopogon vinicolor and Rhizopogon vesiculosus (Basidiomycota: Boletales) reveals a divergence of the mating type B locus.</title>
        <authorList>
            <person name="Mujic A.B."/>
            <person name="Kuo A."/>
            <person name="Tritt A."/>
            <person name="Lipzen A."/>
            <person name="Chen C."/>
            <person name="Johnson J."/>
            <person name="Sharma A."/>
            <person name="Barry K."/>
            <person name="Grigoriev I.V."/>
            <person name="Spatafora J.W."/>
        </authorList>
    </citation>
    <scope>NUCLEOTIDE SEQUENCE [LARGE SCALE GENOMIC DNA]</scope>
    <source>
        <strain evidence="1 2">AM-OR11-056</strain>
    </source>
</reference>
<proteinExistence type="predicted"/>